<accession>A0A9W7ZU41</accession>
<keyword evidence="7" id="KW-0443">Lipid metabolism</keyword>
<evidence type="ECO:0000256" key="2">
    <source>
        <dbReference type="ARBA" id="ARBA00005441"/>
    </source>
</evidence>
<dbReference type="InterPro" id="IPR045221">
    <property type="entry name" value="Sphingomyelin_synth-like"/>
</dbReference>
<evidence type="ECO:0000256" key="4">
    <source>
        <dbReference type="ARBA" id="ARBA00022692"/>
    </source>
</evidence>
<evidence type="ECO:0000256" key="8">
    <source>
        <dbReference type="ARBA" id="ARBA00023136"/>
    </source>
</evidence>
<evidence type="ECO:0000256" key="3">
    <source>
        <dbReference type="ARBA" id="ARBA00022679"/>
    </source>
</evidence>
<comment type="caution">
    <text evidence="11">The sequence shown here is derived from an EMBL/GenBank/DDBJ whole genome shotgun (WGS) entry which is preliminary data.</text>
</comment>
<proteinExistence type="inferred from homology"/>
<dbReference type="GO" id="GO:0047493">
    <property type="term" value="F:ceramide cholinephosphotransferase activity"/>
    <property type="evidence" value="ECO:0007669"/>
    <property type="project" value="TreeGrafter"/>
</dbReference>
<evidence type="ECO:0000259" key="10">
    <source>
        <dbReference type="Pfam" id="PF14360"/>
    </source>
</evidence>
<feature type="transmembrane region" description="Helical" evidence="9">
    <location>
        <begin position="218"/>
        <end position="234"/>
    </location>
</feature>
<evidence type="ECO:0000313" key="12">
    <source>
        <dbReference type="Proteomes" id="UP001150569"/>
    </source>
</evidence>
<comment type="subcellular location">
    <subcellularLocation>
        <location evidence="1">Membrane</location>
        <topology evidence="1">Multi-pass membrane protein</topology>
    </subcellularLocation>
</comment>
<evidence type="ECO:0000256" key="1">
    <source>
        <dbReference type="ARBA" id="ARBA00004141"/>
    </source>
</evidence>
<dbReference type="OrthoDB" id="422827at2759"/>
<dbReference type="GO" id="GO:0033188">
    <property type="term" value="F:sphingomyelin synthase activity"/>
    <property type="evidence" value="ECO:0007669"/>
    <property type="project" value="TreeGrafter"/>
</dbReference>
<dbReference type="GO" id="GO:0005789">
    <property type="term" value="C:endoplasmic reticulum membrane"/>
    <property type="evidence" value="ECO:0007669"/>
    <property type="project" value="TreeGrafter"/>
</dbReference>
<reference evidence="11" key="1">
    <citation type="submission" date="2022-07" db="EMBL/GenBank/DDBJ databases">
        <title>Phylogenomic reconstructions and comparative analyses of Kickxellomycotina fungi.</title>
        <authorList>
            <person name="Reynolds N.K."/>
            <person name="Stajich J.E."/>
            <person name="Barry K."/>
            <person name="Grigoriev I.V."/>
            <person name="Crous P."/>
            <person name="Smith M.E."/>
        </authorList>
    </citation>
    <scope>NUCLEOTIDE SEQUENCE</scope>
    <source>
        <strain evidence="11">RSA 861</strain>
    </source>
</reference>
<keyword evidence="6 9" id="KW-1133">Transmembrane helix</keyword>
<dbReference type="PANTHER" id="PTHR21290">
    <property type="entry name" value="SPHINGOMYELIN SYNTHETASE"/>
    <property type="match status" value="1"/>
</dbReference>
<dbReference type="CDD" id="cd01610">
    <property type="entry name" value="PAP2_like"/>
    <property type="match status" value="1"/>
</dbReference>
<feature type="domain" description="Sphingomyelin synthase-like" evidence="10">
    <location>
        <begin position="158"/>
        <end position="231"/>
    </location>
</feature>
<gene>
    <name evidence="11" type="ORF">IWQ60_010053</name>
</gene>
<keyword evidence="12" id="KW-1185">Reference proteome</keyword>
<dbReference type="Pfam" id="PF14360">
    <property type="entry name" value="PAP2_C"/>
    <property type="match status" value="1"/>
</dbReference>
<dbReference type="PANTHER" id="PTHR21290:SF25">
    <property type="entry name" value="SPHINGOMYELIN SYNTHASE-RELATED PROTEIN 1"/>
    <property type="match status" value="1"/>
</dbReference>
<keyword evidence="5" id="KW-0746">Sphingolipid metabolism</keyword>
<dbReference type="AlphaFoldDB" id="A0A9W7ZU41"/>
<organism evidence="11 12">
    <name type="scientific">Tieghemiomyces parasiticus</name>
    <dbReference type="NCBI Taxonomy" id="78921"/>
    <lineage>
        <taxon>Eukaryota</taxon>
        <taxon>Fungi</taxon>
        <taxon>Fungi incertae sedis</taxon>
        <taxon>Zoopagomycota</taxon>
        <taxon>Kickxellomycotina</taxon>
        <taxon>Dimargaritomycetes</taxon>
        <taxon>Dimargaritales</taxon>
        <taxon>Dimargaritaceae</taxon>
        <taxon>Tieghemiomyces</taxon>
    </lineage>
</organism>
<dbReference type="InterPro" id="IPR025749">
    <property type="entry name" value="Sphingomyelin_synth-like_dom"/>
</dbReference>
<evidence type="ECO:0000256" key="7">
    <source>
        <dbReference type="ARBA" id="ARBA00023098"/>
    </source>
</evidence>
<evidence type="ECO:0000256" key="9">
    <source>
        <dbReference type="SAM" id="Phobius"/>
    </source>
</evidence>
<comment type="similarity">
    <text evidence="2">Belongs to the sphingomyelin synthase family.</text>
</comment>
<protein>
    <recommendedName>
        <fullName evidence="10">Sphingomyelin synthase-like domain-containing protein</fullName>
    </recommendedName>
</protein>
<feature type="transmembrane region" description="Helical" evidence="9">
    <location>
        <begin position="185"/>
        <end position="206"/>
    </location>
</feature>
<keyword evidence="8 9" id="KW-0472">Membrane</keyword>
<keyword evidence="4 9" id="KW-0812">Transmembrane</keyword>
<keyword evidence="3" id="KW-0808">Transferase</keyword>
<evidence type="ECO:0000256" key="5">
    <source>
        <dbReference type="ARBA" id="ARBA00022919"/>
    </source>
</evidence>
<dbReference type="Proteomes" id="UP001150569">
    <property type="component" value="Unassembled WGS sequence"/>
</dbReference>
<evidence type="ECO:0000313" key="11">
    <source>
        <dbReference type="EMBL" id="KAJ1911613.1"/>
    </source>
</evidence>
<dbReference type="GO" id="GO:0005886">
    <property type="term" value="C:plasma membrane"/>
    <property type="evidence" value="ECO:0007669"/>
    <property type="project" value="TreeGrafter"/>
</dbReference>
<feature type="transmembrane region" description="Helical" evidence="9">
    <location>
        <begin position="32"/>
        <end position="49"/>
    </location>
</feature>
<name>A0A9W7ZU41_9FUNG</name>
<dbReference type="GO" id="GO:0046513">
    <property type="term" value="P:ceramide biosynthetic process"/>
    <property type="evidence" value="ECO:0007669"/>
    <property type="project" value="TreeGrafter"/>
</dbReference>
<sequence>MTNISVPAELGRFKHRFIRFAKERYPVDRPSLIFIGCLVACWATTYYLMNVVANMASYRSSFIQHSERLPDLGFEVIPEIQELWLTDLFDVLMFAPTAIMATFINRRPNYILVKGLGSSLICNIMRICTVAVTSLPDSRAGCQFVTGDFWTTFRLHRCGDCMFSGHTTIFVLCTMVWVSHAPRNWIGIVCTFLIATVCIAGSLVVVANRAHYTMDILVAWYVSVSVWFTVSHFWDTQVVRRGWLRTINFPNPSLMNNGKVNHMVYAPSAQSSPDILPMSTYDLYESQYRPVELSPV</sequence>
<evidence type="ECO:0000256" key="6">
    <source>
        <dbReference type="ARBA" id="ARBA00022989"/>
    </source>
</evidence>
<dbReference type="GO" id="GO:0000139">
    <property type="term" value="C:Golgi membrane"/>
    <property type="evidence" value="ECO:0007669"/>
    <property type="project" value="TreeGrafter"/>
</dbReference>
<dbReference type="EMBL" id="JANBPT010000912">
    <property type="protein sequence ID" value="KAJ1911613.1"/>
    <property type="molecule type" value="Genomic_DNA"/>
</dbReference>